<keyword evidence="2" id="KW-0812">Transmembrane</keyword>
<comment type="caution">
    <text evidence="3">The sequence shown here is derived from an EMBL/GenBank/DDBJ whole genome shotgun (WGS) entry which is preliminary data.</text>
</comment>
<name>A0AAV6TYG1_9ARAC</name>
<keyword evidence="2" id="KW-1133">Transmembrane helix</keyword>
<keyword evidence="2" id="KW-0472">Membrane</keyword>
<gene>
    <name evidence="3" type="ORF">JTE90_008328</name>
</gene>
<evidence type="ECO:0000256" key="2">
    <source>
        <dbReference type="SAM" id="Phobius"/>
    </source>
</evidence>
<proteinExistence type="predicted"/>
<organism evidence="3 4">
    <name type="scientific">Oedothorax gibbosus</name>
    <dbReference type="NCBI Taxonomy" id="931172"/>
    <lineage>
        <taxon>Eukaryota</taxon>
        <taxon>Metazoa</taxon>
        <taxon>Ecdysozoa</taxon>
        <taxon>Arthropoda</taxon>
        <taxon>Chelicerata</taxon>
        <taxon>Arachnida</taxon>
        <taxon>Araneae</taxon>
        <taxon>Araneomorphae</taxon>
        <taxon>Entelegynae</taxon>
        <taxon>Araneoidea</taxon>
        <taxon>Linyphiidae</taxon>
        <taxon>Erigoninae</taxon>
        <taxon>Oedothorax</taxon>
    </lineage>
</organism>
<evidence type="ECO:0000313" key="3">
    <source>
        <dbReference type="EMBL" id="KAG8176888.1"/>
    </source>
</evidence>
<feature type="transmembrane region" description="Helical" evidence="2">
    <location>
        <begin position="6"/>
        <end position="24"/>
    </location>
</feature>
<evidence type="ECO:0000313" key="4">
    <source>
        <dbReference type="Proteomes" id="UP000827092"/>
    </source>
</evidence>
<sequence length="110" mass="12320">MDGCVLAGCGAFFVVGIVLGWLLLHRKRGQPIQRTLVIAECIQPQLQCKPVPCQHPYYRVISECSEKPIEEQVRRDSCYKIQMPQSQNSKTYVPTPTGNNGKLSRSSVTN</sequence>
<feature type="compositionally biased region" description="Polar residues" evidence="1">
    <location>
        <begin position="83"/>
        <end position="110"/>
    </location>
</feature>
<keyword evidence="4" id="KW-1185">Reference proteome</keyword>
<evidence type="ECO:0000256" key="1">
    <source>
        <dbReference type="SAM" id="MobiDB-lite"/>
    </source>
</evidence>
<reference evidence="3 4" key="1">
    <citation type="journal article" date="2022" name="Nat. Ecol. Evol.">
        <title>A masculinizing supergene underlies an exaggerated male reproductive morph in a spider.</title>
        <authorList>
            <person name="Hendrickx F."/>
            <person name="De Corte Z."/>
            <person name="Sonet G."/>
            <person name="Van Belleghem S.M."/>
            <person name="Kostlbacher S."/>
            <person name="Vangestel C."/>
        </authorList>
    </citation>
    <scope>NUCLEOTIDE SEQUENCE [LARGE SCALE GENOMIC DNA]</scope>
    <source>
        <strain evidence="3">W744_W776</strain>
    </source>
</reference>
<accession>A0AAV6TYG1</accession>
<dbReference type="Proteomes" id="UP000827092">
    <property type="component" value="Unassembled WGS sequence"/>
</dbReference>
<dbReference type="AlphaFoldDB" id="A0AAV6TYG1"/>
<feature type="region of interest" description="Disordered" evidence="1">
    <location>
        <begin position="82"/>
        <end position="110"/>
    </location>
</feature>
<protein>
    <submittedName>
        <fullName evidence="3">Uncharacterized protein</fullName>
    </submittedName>
</protein>
<dbReference type="EMBL" id="JAFNEN010000844">
    <property type="protein sequence ID" value="KAG8176888.1"/>
    <property type="molecule type" value="Genomic_DNA"/>
</dbReference>